<dbReference type="Proteomes" id="UP001163687">
    <property type="component" value="Chromosome"/>
</dbReference>
<dbReference type="KEGG" id="cmic:caldi_15830"/>
<dbReference type="InterPro" id="IPR037914">
    <property type="entry name" value="SpoVT-AbrB_sf"/>
</dbReference>
<dbReference type="GO" id="GO:0003677">
    <property type="term" value="F:DNA binding"/>
    <property type="evidence" value="ECO:0007669"/>
    <property type="project" value="UniProtKB-UniRule"/>
</dbReference>
<dbReference type="SUPFAM" id="SSF89447">
    <property type="entry name" value="AbrB/MazE/MraZ-like"/>
    <property type="match status" value="1"/>
</dbReference>
<keyword evidence="4" id="KW-1185">Reference proteome</keyword>
<evidence type="ECO:0000259" key="2">
    <source>
        <dbReference type="PROSITE" id="PS51740"/>
    </source>
</evidence>
<organism evidence="3 4">
    <name type="scientific">Caldinitratiruptor microaerophilus</name>
    <dbReference type="NCBI Taxonomy" id="671077"/>
    <lineage>
        <taxon>Bacteria</taxon>
        <taxon>Bacillati</taxon>
        <taxon>Bacillota</taxon>
        <taxon>Clostridia</taxon>
        <taxon>Eubacteriales</taxon>
        <taxon>Symbiobacteriaceae</taxon>
        <taxon>Caldinitratiruptor</taxon>
    </lineage>
</organism>
<evidence type="ECO:0000256" key="1">
    <source>
        <dbReference type="PROSITE-ProRule" id="PRU01076"/>
    </source>
</evidence>
<proteinExistence type="predicted"/>
<gene>
    <name evidence="3" type="ORF">caldi_15830</name>
</gene>
<reference evidence="3" key="1">
    <citation type="submission" date="2022-03" db="EMBL/GenBank/DDBJ databases">
        <title>Complete genome sequence of Caldinitratiruptor microaerophilus.</title>
        <authorList>
            <person name="Mukaiyama R."/>
            <person name="Nishiyama T."/>
            <person name="Ueda K."/>
        </authorList>
    </citation>
    <scope>NUCLEOTIDE SEQUENCE</scope>
    <source>
        <strain evidence="3">JCM 16183</strain>
    </source>
</reference>
<keyword evidence="1" id="KW-0238">DNA-binding</keyword>
<dbReference type="PROSITE" id="PS51740">
    <property type="entry name" value="SPOVT_ABRB"/>
    <property type="match status" value="1"/>
</dbReference>
<evidence type="ECO:0000313" key="3">
    <source>
        <dbReference type="EMBL" id="BDG60493.1"/>
    </source>
</evidence>
<evidence type="ECO:0000313" key="4">
    <source>
        <dbReference type="Proteomes" id="UP001163687"/>
    </source>
</evidence>
<dbReference type="Pfam" id="PF04014">
    <property type="entry name" value="MazE_antitoxin"/>
    <property type="match status" value="1"/>
</dbReference>
<dbReference type="SMART" id="SM00966">
    <property type="entry name" value="SpoVT_AbrB"/>
    <property type="match status" value="1"/>
</dbReference>
<dbReference type="InterPro" id="IPR007159">
    <property type="entry name" value="SpoVT-AbrB_dom"/>
</dbReference>
<sequence>MLDRERSEVRTKVADGGRLVIPVEYRKALGIQIGDDVILRLEKDEIRIMTLEGAIRRAQEAVRRYVPEGRSLVDELAAERRVEAAHE</sequence>
<dbReference type="AlphaFoldDB" id="A0AA35CL94"/>
<dbReference type="Gene3D" id="2.10.260.10">
    <property type="match status" value="1"/>
</dbReference>
<dbReference type="EMBL" id="AP025628">
    <property type="protein sequence ID" value="BDG60493.1"/>
    <property type="molecule type" value="Genomic_DNA"/>
</dbReference>
<protein>
    <recommendedName>
        <fullName evidence="2">SpoVT-AbrB domain-containing protein</fullName>
    </recommendedName>
</protein>
<dbReference type="RefSeq" id="WP_264844514.1">
    <property type="nucleotide sequence ID" value="NZ_AP025628.1"/>
</dbReference>
<name>A0AA35CL94_9FIRM</name>
<feature type="domain" description="SpoVT-AbrB" evidence="2">
    <location>
        <begin position="8"/>
        <end position="54"/>
    </location>
</feature>
<accession>A0AA35CL94</accession>